<proteinExistence type="predicted"/>
<protein>
    <submittedName>
        <fullName evidence="2">Uncharacterized protein</fullName>
    </submittedName>
</protein>
<dbReference type="Proteomes" id="UP001416858">
    <property type="component" value="Unassembled WGS sequence"/>
</dbReference>
<dbReference type="EMBL" id="BAABRO010000001">
    <property type="protein sequence ID" value="GAA5505218.1"/>
    <property type="molecule type" value="Genomic_DNA"/>
</dbReference>
<keyword evidence="3" id="KW-1185">Reference proteome</keyword>
<reference evidence="2 3" key="1">
    <citation type="submission" date="2024-02" db="EMBL/GenBank/DDBJ databases">
        <title>Rhodopirellula caenicola NBRC 110016.</title>
        <authorList>
            <person name="Ichikawa N."/>
            <person name="Katano-Makiyama Y."/>
            <person name="Hidaka K."/>
        </authorList>
    </citation>
    <scope>NUCLEOTIDE SEQUENCE [LARGE SCALE GENOMIC DNA]</scope>
    <source>
        <strain evidence="2 3">NBRC 110016</strain>
    </source>
</reference>
<feature type="region of interest" description="Disordered" evidence="1">
    <location>
        <begin position="37"/>
        <end position="80"/>
    </location>
</feature>
<name>A0ABP9VM38_9BACT</name>
<organism evidence="2 3">
    <name type="scientific">Novipirellula caenicola</name>
    <dbReference type="NCBI Taxonomy" id="1536901"/>
    <lineage>
        <taxon>Bacteria</taxon>
        <taxon>Pseudomonadati</taxon>
        <taxon>Planctomycetota</taxon>
        <taxon>Planctomycetia</taxon>
        <taxon>Pirellulales</taxon>
        <taxon>Pirellulaceae</taxon>
        <taxon>Novipirellula</taxon>
    </lineage>
</organism>
<comment type="caution">
    <text evidence="2">The sequence shown here is derived from an EMBL/GenBank/DDBJ whole genome shotgun (WGS) entry which is preliminary data.</text>
</comment>
<evidence type="ECO:0000313" key="2">
    <source>
        <dbReference type="EMBL" id="GAA5505218.1"/>
    </source>
</evidence>
<evidence type="ECO:0000313" key="3">
    <source>
        <dbReference type="Proteomes" id="UP001416858"/>
    </source>
</evidence>
<evidence type="ECO:0000256" key="1">
    <source>
        <dbReference type="SAM" id="MobiDB-lite"/>
    </source>
</evidence>
<accession>A0ABP9VM38</accession>
<sequence>MSVLKFEEKVLSPSGLSDNDRTWFPRWLRRYALAQRGGGALPREPQSGISGGPPAGSVDRGPVTGGGHEGRLGEGLRRLD</sequence>
<feature type="compositionally biased region" description="Basic and acidic residues" evidence="1">
    <location>
        <begin position="68"/>
        <end position="80"/>
    </location>
</feature>
<gene>
    <name evidence="2" type="ORF">Rcae01_00660</name>
</gene>